<gene>
    <name evidence="8" type="ORF">TBIB3V08_LOCUS8998</name>
</gene>
<accession>A0A7R9F453</accession>
<dbReference type="PROSITE" id="PS00122">
    <property type="entry name" value="CARBOXYLESTERASE_B_1"/>
    <property type="match status" value="1"/>
</dbReference>
<evidence type="ECO:0000256" key="2">
    <source>
        <dbReference type="ARBA" id="ARBA00010515"/>
    </source>
</evidence>
<dbReference type="SUPFAM" id="SSF53474">
    <property type="entry name" value="alpha/beta-Hydrolases"/>
    <property type="match status" value="1"/>
</dbReference>
<name>A0A7R9F453_9NEOP</name>
<dbReference type="PANTHER" id="PTHR43142">
    <property type="entry name" value="CARBOXYLIC ESTER HYDROLASE"/>
    <property type="match status" value="1"/>
</dbReference>
<dbReference type="Gene3D" id="3.40.50.1820">
    <property type="entry name" value="alpha/beta hydrolase"/>
    <property type="match status" value="1"/>
</dbReference>
<proteinExistence type="inferred from homology"/>
<dbReference type="PANTHER" id="PTHR43142:SF1">
    <property type="entry name" value="CARBOXYLIC ESTER HYDROLASE"/>
    <property type="match status" value="1"/>
</dbReference>
<comment type="similarity">
    <text evidence="2">Belongs to the 'GDXG' lipolytic enzyme family.</text>
</comment>
<sequence>MVWIHGGAFTSGSGDTTWYGPGYLLDKEILLVTFNYRLGALGFLGLSHPEVSLNNGLKDQRAALRWIQQNIERFGGDPAQITIFGESAGGTSVEYQLISPSTSGLFQRAISQSGSVLSPWAYVDTATAQTRAQQLTQLLGYTPEDNNDIYNFLMEASAENITIQQSSVITERWASDDLAFVPTVEGESESGGEIFLSATPLEMIKAGKFIRLPYITDNISSDTLDQLNNKFERFLPYDLNLTIGTNKSQQVAALVRETYFGNETASMATVENYFLTDSLILEGVHRTVNFRLRYNSPPIFVYQFSYQGRLGLTNFFHYNFTFPGAGHGDDISYLFTSSSNIELQSNSTELTTIDRMVTLWTNFAKARDLGEGLDLTWEPVEESKQTYLDINTDLSVQNLLKLHPERRAVWDLLYSEVDNPVLIISYPLQWPHGLRANLVLDWTAEDGEIGVQSQPGRVHEFAFKESGKPFWKTTLSISDRDVNLYLLIIGSLIYCENSSHLSG</sequence>
<keyword evidence="4 6" id="KW-0378">Hydrolase</keyword>
<feature type="domain" description="Carboxylesterase type B" evidence="7">
    <location>
        <begin position="1"/>
        <end position="401"/>
    </location>
</feature>
<keyword evidence="5" id="KW-0325">Glycoprotein</keyword>
<evidence type="ECO:0000256" key="3">
    <source>
        <dbReference type="ARBA" id="ARBA00022487"/>
    </source>
</evidence>
<dbReference type="EMBL" id="OD568199">
    <property type="protein sequence ID" value="CAD7446672.1"/>
    <property type="molecule type" value="Genomic_DNA"/>
</dbReference>
<evidence type="ECO:0000313" key="8">
    <source>
        <dbReference type="EMBL" id="CAD7446672.1"/>
    </source>
</evidence>
<evidence type="ECO:0000259" key="7">
    <source>
        <dbReference type="Pfam" id="PF00135"/>
    </source>
</evidence>
<evidence type="ECO:0000256" key="6">
    <source>
        <dbReference type="RuleBase" id="RU361235"/>
    </source>
</evidence>
<dbReference type="InterPro" id="IPR002018">
    <property type="entry name" value="CarbesteraseB"/>
</dbReference>
<dbReference type="InterPro" id="IPR019826">
    <property type="entry name" value="Carboxylesterase_B_AS"/>
</dbReference>
<reference evidence="8" key="1">
    <citation type="submission" date="2020-11" db="EMBL/GenBank/DDBJ databases">
        <authorList>
            <person name="Tran Van P."/>
        </authorList>
    </citation>
    <scope>NUCLEOTIDE SEQUENCE</scope>
</reference>
<evidence type="ECO:0000256" key="1">
    <source>
        <dbReference type="ARBA" id="ARBA00005964"/>
    </source>
</evidence>
<evidence type="ECO:0000256" key="5">
    <source>
        <dbReference type="ARBA" id="ARBA00023180"/>
    </source>
</evidence>
<dbReference type="InterPro" id="IPR002168">
    <property type="entry name" value="Lipase_GDXG_HIS_AS"/>
</dbReference>
<evidence type="ECO:0000256" key="4">
    <source>
        <dbReference type="ARBA" id="ARBA00022801"/>
    </source>
</evidence>
<protein>
    <recommendedName>
        <fullName evidence="6">Carboxylic ester hydrolase</fullName>
        <ecNumber evidence="6">3.1.1.-</ecNumber>
    </recommendedName>
</protein>
<dbReference type="EC" id="3.1.1.-" evidence="6"/>
<comment type="similarity">
    <text evidence="1 6">Belongs to the type-B carboxylesterase/lipase family.</text>
</comment>
<dbReference type="InterPro" id="IPR029058">
    <property type="entry name" value="AB_hydrolase_fold"/>
</dbReference>
<organism evidence="8">
    <name type="scientific">Timema bartmani</name>
    <dbReference type="NCBI Taxonomy" id="61472"/>
    <lineage>
        <taxon>Eukaryota</taxon>
        <taxon>Metazoa</taxon>
        <taxon>Ecdysozoa</taxon>
        <taxon>Arthropoda</taxon>
        <taxon>Hexapoda</taxon>
        <taxon>Insecta</taxon>
        <taxon>Pterygota</taxon>
        <taxon>Neoptera</taxon>
        <taxon>Polyneoptera</taxon>
        <taxon>Phasmatodea</taxon>
        <taxon>Timematodea</taxon>
        <taxon>Timematoidea</taxon>
        <taxon>Timematidae</taxon>
        <taxon>Timema</taxon>
    </lineage>
</organism>
<dbReference type="AlphaFoldDB" id="A0A7R9F453"/>
<dbReference type="GO" id="GO:0052689">
    <property type="term" value="F:carboxylic ester hydrolase activity"/>
    <property type="evidence" value="ECO:0007669"/>
    <property type="project" value="UniProtKB-KW"/>
</dbReference>
<keyword evidence="3" id="KW-0719">Serine esterase</keyword>
<dbReference type="Pfam" id="PF00135">
    <property type="entry name" value="COesterase"/>
    <property type="match status" value="1"/>
</dbReference>
<dbReference type="PROSITE" id="PS01173">
    <property type="entry name" value="LIPASE_GDXG_HIS"/>
    <property type="match status" value="1"/>
</dbReference>